<evidence type="ECO:0000313" key="1">
    <source>
        <dbReference type="EMBL" id="KAF0896303.1"/>
    </source>
</evidence>
<dbReference type="AlphaFoldDB" id="A0A6G1C9M1"/>
<gene>
    <name evidence="1" type="ORF">E2562_021458</name>
</gene>
<name>A0A6G1C9M1_9ORYZ</name>
<sequence length="59" mass="6380">MDTDLATFKWWLRLSHASNPSHRTNLVEVEHGGGQLSQSVLRPVSLMAIPTSGATPPPS</sequence>
<dbReference type="EMBL" id="SPHZ02000010">
    <property type="protein sequence ID" value="KAF0896303.1"/>
    <property type="molecule type" value="Genomic_DNA"/>
</dbReference>
<accession>A0A6G1C9M1</accession>
<protein>
    <submittedName>
        <fullName evidence="1">Uncharacterized protein</fullName>
    </submittedName>
</protein>
<reference evidence="1 2" key="1">
    <citation type="submission" date="2019-11" db="EMBL/GenBank/DDBJ databases">
        <title>Whole genome sequence of Oryza granulata.</title>
        <authorList>
            <person name="Li W."/>
        </authorList>
    </citation>
    <scope>NUCLEOTIDE SEQUENCE [LARGE SCALE GENOMIC DNA]</scope>
    <source>
        <strain evidence="2">cv. Menghai</strain>
        <tissue evidence="1">Leaf</tissue>
    </source>
</reference>
<keyword evidence="2" id="KW-1185">Reference proteome</keyword>
<evidence type="ECO:0000313" key="2">
    <source>
        <dbReference type="Proteomes" id="UP000479710"/>
    </source>
</evidence>
<comment type="caution">
    <text evidence="1">The sequence shown here is derived from an EMBL/GenBank/DDBJ whole genome shotgun (WGS) entry which is preliminary data.</text>
</comment>
<proteinExistence type="predicted"/>
<organism evidence="1 2">
    <name type="scientific">Oryza meyeriana var. granulata</name>
    <dbReference type="NCBI Taxonomy" id="110450"/>
    <lineage>
        <taxon>Eukaryota</taxon>
        <taxon>Viridiplantae</taxon>
        <taxon>Streptophyta</taxon>
        <taxon>Embryophyta</taxon>
        <taxon>Tracheophyta</taxon>
        <taxon>Spermatophyta</taxon>
        <taxon>Magnoliopsida</taxon>
        <taxon>Liliopsida</taxon>
        <taxon>Poales</taxon>
        <taxon>Poaceae</taxon>
        <taxon>BOP clade</taxon>
        <taxon>Oryzoideae</taxon>
        <taxon>Oryzeae</taxon>
        <taxon>Oryzinae</taxon>
        <taxon>Oryza</taxon>
        <taxon>Oryza meyeriana</taxon>
    </lineage>
</organism>
<dbReference type="Proteomes" id="UP000479710">
    <property type="component" value="Unassembled WGS sequence"/>
</dbReference>